<gene>
    <name evidence="1" type="ORF">EWB00_006890</name>
</gene>
<dbReference type="EMBL" id="SKCS01000405">
    <property type="protein sequence ID" value="TNN08633.1"/>
    <property type="molecule type" value="Genomic_DNA"/>
</dbReference>
<accession>A0A4Z2CWM9</accession>
<dbReference type="Proteomes" id="UP000311919">
    <property type="component" value="Unassembled WGS sequence"/>
</dbReference>
<reference evidence="1 2" key="1">
    <citation type="submission" date="2019-03" db="EMBL/GenBank/DDBJ databases">
        <title>An improved genome assembly of the fluke Schistosoma japonicum.</title>
        <authorList>
            <person name="Hu W."/>
            <person name="Luo F."/>
            <person name="Yin M."/>
            <person name="Mo X."/>
            <person name="Sun C."/>
            <person name="Wu Q."/>
            <person name="Zhu B."/>
            <person name="Xiang M."/>
            <person name="Wang J."/>
            <person name="Wang Y."/>
            <person name="Zhang T."/>
            <person name="Xu B."/>
            <person name="Zheng H."/>
            <person name="Feng Z."/>
        </authorList>
    </citation>
    <scope>NUCLEOTIDE SEQUENCE [LARGE SCALE GENOMIC DNA]</scope>
    <source>
        <strain evidence="1">HuSjv2</strain>
        <tissue evidence="1">Worms</tissue>
    </source>
</reference>
<proteinExistence type="predicted"/>
<dbReference type="AlphaFoldDB" id="A0A4Z2CWM9"/>
<sequence length="247" mass="29396">MNNLSIKQSIFTDYHLFVICPEKINELKLYMDIICYGFRNNKQQYKLTHSLNIADQKNLQIIQQSITNANPYQYDYVTRLLLIKVCTTDNNQNIVLNENNTTDEEYKENIVYYEKQTNCSCLSHLQSFNYIKNELIYPEFLIEVEYILKTNEYNTIIDQLNIDCNYEVNNNIKVFDKEIQADENWIKTTSSISLINDQDQFIDLNEILHNNSNLSQNSFNWLYNENTLTLNNLKFFKNIQFSNFSNL</sequence>
<protein>
    <submittedName>
        <fullName evidence="1">Leucine-rich repeat-containing 9</fullName>
    </submittedName>
</protein>
<name>A0A4Z2CWM9_SCHJA</name>
<dbReference type="STRING" id="6182.A0A4Z2CWM9"/>
<comment type="caution">
    <text evidence="1">The sequence shown here is derived from an EMBL/GenBank/DDBJ whole genome shotgun (WGS) entry which is preliminary data.</text>
</comment>
<organism evidence="1 2">
    <name type="scientific">Schistosoma japonicum</name>
    <name type="common">Blood fluke</name>
    <dbReference type="NCBI Taxonomy" id="6182"/>
    <lineage>
        <taxon>Eukaryota</taxon>
        <taxon>Metazoa</taxon>
        <taxon>Spiralia</taxon>
        <taxon>Lophotrochozoa</taxon>
        <taxon>Platyhelminthes</taxon>
        <taxon>Trematoda</taxon>
        <taxon>Digenea</taxon>
        <taxon>Strigeidida</taxon>
        <taxon>Schistosomatoidea</taxon>
        <taxon>Schistosomatidae</taxon>
        <taxon>Schistosoma</taxon>
    </lineage>
</organism>
<keyword evidence="2" id="KW-1185">Reference proteome</keyword>
<evidence type="ECO:0000313" key="1">
    <source>
        <dbReference type="EMBL" id="TNN08633.1"/>
    </source>
</evidence>
<evidence type="ECO:0000313" key="2">
    <source>
        <dbReference type="Proteomes" id="UP000311919"/>
    </source>
</evidence>